<evidence type="ECO:0000256" key="3">
    <source>
        <dbReference type="ARBA" id="ARBA00022989"/>
    </source>
</evidence>
<evidence type="ECO:0000313" key="8">
    <source>
        <dbReference type="Proteomes" id="UP000799753"/>
    </source>
</evidence>
<feature type="transmembrane region" description="Helical" evidence="5">
    <location>
        <begin position="415"/>
        <end position="438"/>
    </location>
</feature>
<feature type="domain" description="Major facilitator superfamily (MFS) profile" evidence="6">
    <location>
        <begin position="23"/>
        <end position="502"/>
    </location>
</feature>
<feature type="transmembrane region" description="Helical" evidence="5">
    <location>
        <begin position="222"/>
        <end position="239"/>
    </location>
</feature>
<dbReference type="InterPro" id="IPR020846">
    <property type="entry name" value="MFS_dom"/>
</dbReference>
<keyword evidence="2 5" id="KW-0812">Transmembrane</keyword>
<dbReference type="AlphaFoldDB" id="A0A6A6SIZ8"/>
<dbReference type="SUPFAM" id="SSF103473">
    <property type="entry name" value="MFS general substrate transporter"/>
    <property type="match status" value="1"/>
</dbReference>
<feature type="transmembrane region" description="Helical" evidence="5">
    <location>
        <begin position="328"/>
        <end position="346"/>
    </location>
</feature>
<sequence length="514" mass="55679">MSTPPTIPPTPDLPKSKSKEIAFIMITCVAQFLSLAALNQTVAPVLVLAEYFHIEDYGNLSWFSAAFSMSVGTFILPAGKLGDMYGHKNIYLIGWLWFCIWSLITGFCYASDHILFSICRAFQGIGPALLVPNAVALIGRTLPVGQKRMIGFACFGACGPLGATAGAVFSALLAEHAWWPWCFWVLSIVCLIVGTLAYILLPNDCLNAKKTTGGIQRPKFDYWGTLTGVSGLVLVNFALNQAPLVTWSNPYIGTLLGVGCLFLVAFVLVELYATDFPLIPIRGLRLDAVFALTCIAAGWASHGIWAYYLYLGLEHLRGHSALLTSAETSPVAITGVLFAFSTVWLIQRFGVSYVMFIAMTCFMTGSLLLATMPIEQTYWAQTFVSVLIMPGAMNLSYPAANILMSASLPKEQQGIAASLVSTMVNYSISCGLGFAGTIDRYTIAHEAKRRGIVGPPVPISDRSFESAQIRLVGLRAAYWFSVALGAVGMAVAFAFILVTERRKWKSARADAGTQ</sequence>
<dbReference type="Gene3D" id="1.20.1250.20">
    <property type="entry name" value="MFS general substrate transporter like domains"/>
    <property type="match status" value="2"/>
</dbReference>
<dbReference type="PROSITE" id="PS50850">
    <property type="entry name" value="MFS"/>
    <property type="match status" value="1"/>
</dbReference>
<evidence type="ECO:0000256" key="5">
    <source>
        <dbReference type="SAM" id="Phobius"/>
    </source>
</evidence>
<name>A0A6A6SIZ8_9PLEO</name>
<proteinExistence type="predicted"/>
<protein>
    <submittedName>
        <fullName evidence="7">MFS general substrate transporter</fullName>
    </submittedName>
</protein>
<keyword evidence="4 5" id="KW-0472">Membrane</keyword>
<dbReference type="OrthoDB" id="2428527at2759"/>
<dbReference type="Pfam" id="PF07690">
    <property type="entry name" value="MFS_1"/>
    <property type="match status" value="1"/>
</dbReference>
<feature type="transmembrane region" description="Helical" evidence="5">
    <location>
        <begin position="178"/>
        <end position="201"/>
    </location>
</feature>
<feature type="transmembrane region" description="Helical" evidence="5">
    <location>
        <begin position="60"/>
        <end position="78"/>
    </location>
</feature>
<keyword evidence="3 5" id="KW-1133">Transmembrane helix</keyword>
<dbReference type="PANTHER" id="PTHR42718">
    <property type="entry name" value="MAJOR FACILITATOR SUPERFAMILY MULTIDRUG TRANSPORTER MFSC"/>
    <property type="match status" value="1"/>
</dbReference>
<feature type="transmembrane region" description="Helical" evidence="5">
    <location>
        <begin position="476"/>
        <end position="498"/>
    </location>
</feature>
<gene>
    <name evidence="7" type="ORF">P280DRAFT_387267</name>
</gene>
<feature type="transmembrane region" description="Helical" evidence="5">
    <location>
        <begin position="90"/>
        <end position="109"/>
    </location>
</feature>
<reference evidence="7" key="1">
    <citation type="journal article" date="2020" name="Stud. Mycol.">
        <title>101 Dothideomycetes genomes: a test case for predicting lifestyles and emergence of pathogens.</title>
        <authorList>
            <person name="Haridas S."/>
            <person name="Albert R."/>
            <person name="Binder M."/>
            <person name="Bloem J."/>
            <person name="Labutti K."/>
            <person name="Salamov A."/>
            <person name="Andreopoulos B."/>
            <person name="Baker S."/>
            <person name="Barry K."/>
            <person name="Bills G."/>
            <person name="Bluhm B."/>
            <person name="Cannon C."/>
            <person name="Castanera R."/>
            <person name="Culley D."/>
            <person name="Daum C."/>
            <person name="Ezra D."/>
            <person name="Gonzalez J."/>
            <person name="Henrissat B."/>
            <person name="Kuo A."/>
            <person name="Liang C."/>
            <person name="Lipzen A."/>
            <person name="Lutzoni F."/>
            <person name="Magnuson J."/>
            <person name="Mondo S."/>
            <person name="Nolan M."/>
            <person name="Ohm R."/>
            <person name="Pangilinan J."/>
            <person name="Park H.-J."/>
            <person name="Ramirez L."/>
            <person name="Alfaro M."/>
            <person name="Sun H."/>
            <person name="Tritt A."/>
            <person name="Yoshinaga Y."/>
            <person name="Zwiers L.-H."/>
            <person name="Turgeon B."/>
            <person name="Goodwin S."/>
            <person name="Spatafora J."/>
            <person name="Crous P."/>
            <person name="Grigoriev I."/>
        </authorList>
    </citation>
    <scope>NUCLEOTIDE SEQUENCE</scope>
    <source>
        <strain evidence="7">CBS 473.64</strain>
    </source>
</reference>
<dbReference type="EMBL" id="MU006776">
    <property type="protein sequence ID" value="KAF2646378.1"/>
    <property type="molecule type" value="Genomic_DNA"/>
</dbReference>
<keyword evidence="8" id="KW-1185">Reference proteome</keyword>
<feature type="transmembrane region" description="Helical" evidence="5">
    <location>
        <begin position="378"/>
        <end position="403"/>
    </location>
</feature>
<evidence type="ECO:0000256" key="4">
    <source>
        <dbReference type="ARBA" id="ARBA00023136"/>
    </source>
</evidence>
<comment type="subcellular location">
    <subcellularLocation>
        <location evidence="1">Membrane</location>
        <topology evidence="1">Multi-pass membrane protein</topology>
    </subcellularLocation>
</comment>
<evidence type="ECO:0000256" key="2">
    <source>
        <dbReference type="ARBA" id="ARBA00022692"/>
    </source>
</evidence>
<dbReference type="PANTHER" id="PTHR42718:SF1">
    <property type="entry name" value="LOW AFFINITY AMMONIUM TRANSPORTER"/>
    <property type="match status" value="1"/>
</dbReference>
<feature type="transmembrane region" description="Helical" evidence="5">
    <location>
        <begin position="21"/>
        <end position="40"/>
    </location>
</feature>
<dbReference type="Proteomes" id="UP000799753">
    <property type="component" value="Unassembled WGS sequence"/>
</dbReference>
<accession>A0A6A6SIZ8</accession>
<evidence type="ECO:0000313" key="7">
    <source>
        <dbReference type="EMBL" id="KAF2646378.1"/>
    </source>
</evidence>
<dbReference type="InterPro" id="IPR036259">
    <property type="entry name" value="MFS_trans_sf"/>
</dbReference>
<feature type="transmembrane region" description="Helical" evidence="5">
    <location>
        <begin position="251"/>
        <end position="274"/>
    </location>
</feature>
<dbReference type="InterPro" id="IPR011701">
    <property type="entry name" value="MFS"/>
</dbReference>
<feature type="transmembrane region" description="Helical" evidence="5">
    <location>
        <begin position="286"/>
        <end position="308"/>
    </location>
</feature>
<evidence type="ECO:0000259" key="6">
    <source>
        <dbReference type="PROSITE" id="PS50850"/>
    </source>
</evidence>
<dbReference type="GO" id="GO:0022857">
    <property type="term" value="F:transmembrane transporter activity"/>
    <property type="evidence" value="ECO:0007669"/>
    <property type="project" value="InterPro"/>
</dbReference>
<evidence type="ECO:0000256" key="1">
    <source>
        <dbReference type="ARBA" id="ARBA00004141"/>
    </source>
</evidence>
<feature type="transmembrane region" description="Helical" evidence="5">
    <location>
        <begin position="150"/>
        <end position="172"/>
    </location>
</feature>
<dbReference type="GO" id="GO:0016020">
    <property type="term" value="C:membrane"/>
    <property type="evidence" value="ECO:0007669"/>
    <property type="project" value="UniProtKB-SubCell"/>
</dbReference>
<feature type="transmembrane region" description="Helical" evidence="5">
    <location>
        <begin position="115"/>
        <end position="138"/>
    </location>
</feature>
<feature type="transmembrane region" description="Helical" evidence="5">
    <location>
        <begin position="353"/>
        <end position="372"/>
    </location>
</feature>
<organism evidence="7 8">
    <name type="scientific">Massarina eburnea CBS 473.64</name>
    <dbReference type="NCBI Taxonomy" id="1395130"/>
    <lineage>
        <taxon>Eukaryota</taxon>
        <taxon>Fungi</taxon>
        <taxon>Dikarya</taxon>
        <taxon>Ascomycota</taxon>
        <taxon>Pezizomycotina</taxon>
        <taxon>Dothideomycetes</taxon>
        <taxon>Pleosporomycetidae</taxon>
        <taxon>Pleosporales</taxon>
        <taxon>Massarineae</taxon>
        <taxon>Massarinaceae</taxon>
        <taxon>Massarina</taxon>
    </lineage>
</organism>